<feature type="region of interest" description="Disordered" evidence="1">
    <location>
        <begin position="1"/>
        <end position="40"/>
    </location>
</feature>
<evidence type="ECO:0000313" key="2">
    <source>
        <dbReference type="EMBL" id="GCE44346.1"/>
    </source>
</evidence>
<dbReference type="AlphaFoldDB" id="A0A402CKZ4"/>
<evidence type="ECO:0000313" key="3">
    <source>
        <dbReference type="Proteomes" id="UP000287519"/>
    </source>
</evidence>
<name>A0A402CKZ4_RHOWR</name>
<accession>A0A402CKZ4</accession>
<dbReference type="EMBL" id="BHYM01000093">
    <property type="protein sequence ID" value="GCE44346.1"/>
    <property type="molecule type" value="Genomic_DNA"/>
</dbReference>
<evidence type="ECO:0000256" key="1">
    <source>
        <dbReference type="SAM" id="MobiDB-lite"/>
    </source>
</evidence>
<gene>
    <name evidence="2" type="ORF">Rhow_008767</name>
</gene>
<protein>
    <submittedName>
        <fullName evidence="2">Uncharacterized protein</fullName>
    </submittedName>
</protein>
<dbReference type="Proteomes" id="UP000287519">
    <property type="component" value="Unassembled WGS sequence"/>
</dbReference>
<sequence length="40" mass="4083">MTGSLGPASHPTGPDSRPTLHETTARAPAGLRDQDALSGR</sequence>
<keyword evidence="3" id="KW-1185">Reference proteome</keyword>
<organism evidence="2 3">
    <name type="scientific">Rhodococcus wratislaviensis</name>
    <name type="common">Tsukamurella wratislaviensis</name>
    <dbReference type="NCBI Taxonomy" id="44752"/>
    <lineage>
        <taxon>Bacteria</taxon>
        <taxon>Bacillati</taxon>
        <taxon>Actinomycetota</taxon>
        <taxon>Actinomycetes</taxon>
        <taxon>Mycobacteriales</taxon>
        <taxon>Nocardiaceae</taxon>
        <taxon>Rhodococcus</taxon>
    </lineage>
</organism>
<proteinExistence type="predicted"/>
<comment type="caution">
    <text evidence="2">The sequence shown here is derived from an EMBL/GenBank/DDBJ whole genome shotgun (WGS) entry which is preliminary data.</text>
</comment>
<reference evidence="2 3" key="1">
    <citation type="submission" date="2018-11" db="EMBL/GenBank/DDBJ databases">
        <title>Microbial catabolism of amino acid.</title>
        <authorList>
            <person name="Hibi M."/>
            <person name="Ogawa J."/>
        </authorList>
    </citation>
    <scope>NUCLEOTIDE SEQUENCE [LARGE SCALE GENOMIC DNA]</scope>
    <source>
        <strain evidence="2 3">C31-06</strain>
    </source>
</reference>